<accession>A0ACB8S8F3</accession>
<gene>
    <name evidence="1" type="ORF">FA95DRAFT_1553180</name>
</gene>
<comment type="caution">
    <text evidence="1">The sequence shown here is derived from an EMBL/GenBank/DDBJ whole genome shotgun (WGS) entry which is preliminary data.</text>
</comment>
<sequence length="724" mass="78119">MFFTTELLSRRDSGFGLLWLAATLGAKSSFKKLPKRDVLGADIAQLCDLIIEPAEPLALRLSSNLMVVKHEIFLGDVTACFAALKKAVQDFSAMSSASLQMGQPTVRPDTVTVTADPAMALGLRIEDFMFDWQDFNDDEDGDGSDDEYGRPKKRKAKDTKKRAPSVLETARANMHTLNENLEQLLSGSFEASFMDNSGVGDESFISQPGEGFGFGDFGDNPFVADGELGLGDLADELAQELGEGWGSAPVKPRDGEDVDMDFHVASDPVDGGMDFGGDFAFANVGQGGSSSVAGDIPASVRSSAKKRTFAEATQESDNNLPQSQMARTPTPPWAVEQDVAIPEDALAPAPVDTDDVPAPTEIVPAPRKAKRVRLLLDARTELTDDELKTARAQYVRGQETLRREQDAKKLEKESGRLIEEMLWSVPLGLQAPVLVNFWLENFKVQVETRSGALHVEATATTPRKRRRREESPVDKGQNGDIVLEKIDDWVAPPPPDMDMGMNVFEGNDFYQDQAQAVYGGSAHQRSSEEPGQGRHASHPPSPLGGAFDFHVGRDPEPASGSQKSSLFPWDNAGPSSSVNGGAAFDLGSDRVSIGHSEVRIRGSSLGRSKRDSSLIPSQIGSTVGGIGFSPGAFGKVGTQIEGENFEFDVPAEGPSQAEADTQQSDLNLVTLERNSFNFLEYAKMQMQTLQQPSEGVIFDNMVPKATSTPHVAAAAFYHCLGASR</sequence>
<organism evidence="1 2">
    <name type="scientific">Auriscalpium vulgare</name>
    <dbReference type="NCBI Taxonomy" id="40419"/>
    <lineage>
        <taxon>Eukaryota</taxon>
        <taxon>Fungi</taxon>
        <taxon>Dikarya</taxon>
        <taxon>Basidiomycota</taxon>
        <taxon>Agaricomycotina</taxon>
        <taxon>Agaricomycetes</taxon>
        <taxon>Russulales</taxon>
        <taxon>Auriscalpiaceae</taxon>
        <taxon>Auriscalpium</taxon>
    </lineage>
</organism>
<evidence type="ECO:0000313" key="1">
    <source>
        <dbReference type="EMBL" id="KAI0052884.1"/>
    </source>
</evidence>
<proteinExistence type="predicted"/>
<reference evidence="1" key="1">
    <citation type="submission" date="2021-02" db="EMBL/GenBank/DDBJ databases">
        <authorList>
            <consortium name="DOE Joint Genome Institute"/>
            <person name="Ahrendt S."/>
            <person name="Looney B.P."/>
            <person name="Miyauchi S."/>
            <person name="Morin E."/>
            <person name="Drula E."/>
            <person name="Courty P.E."/>
            <person name="Chicoki N."/>
            <person name="Fauchery L."/>
            <person name="Kohler A."/>
            <person name="Kuo A."/>
            <person name="Labutti K."/>
            <person name="Pangilinan J."/>
            <person name="Lipzen A."/>
            <person name="Riley R."/>
            <person name="Andreopoulos W."/>
            <person name="He G."/>
            <person name="Johnson J."/>
            <person name="Barry K.W."/>
            <person name="Grigoriev I.V."/>
            <person name="Nagy L."/>
            <person name="Hibbett D."/>
            <person name="Henrissat B."/>
            <person name="Matheny P.B."/>
            <person name="Labbe J."/>
            <person name="Martin F."/>
        </authorList>
    </citation>
    <scope>NUCLEOTIDE SEQUENCE</scope>
    <source>
        <strain evidence="1">FP105234-sp</strain>
    </source>
</reference>
<dbReference type="Proteomes" id="UP000814033">
    <property type="component" value="Unassembled WGS sequence"/>
</dbReference>
<keyword evidence="2" id="KW-1185">Reference proteome</keyword>
<name>A0ACB8S8F3_9AGAM</name>
<reference evidence="1" key="2">
    <citation type="journal article" date="2022" name="New Phytol.">
        <title>Evolutionary transition to the ectomycorrhizal habit in the genomes of a hyperdiverse lineage of mushroom-forming fungi.</title>
        <authorList>
            <person name="Looney B."/>
            <person name="Miyauchi S."/>
            <person name="Morin E."/>
            <person name="Drula E."/>
            <person name="Courty P.E."/>
            <person name="Kohler A."/>
            <person name="Kuo A."/>
            <person name="LaButti K."/>
            <person name="Pangilinan J."/>
            <person name="Lipzen A."/>
            <person name="Riley R."/>
            <person name="Andreopoulos W."/>
            <person name="He G."/>
            <person name="Johnson J."/>
            <person name="Nolan M."/>
            <person name="Tritt A."/>
            <person name="Barry K.W."/>
            <person name="Grigoriev I.V."/>
            <person name="Nagy L.G."/>
            <person name="Hibbett D."/>
            <person name="Henrissat B."/>
            <person name="Matheny P.B."/>
            <person name="Labbe J."/>
            <person name="Martin F.M."/>
        </authorList>
    </citation>
    <scope>NUCLEOTIDE SEQUENCE</scope>
    <source>
        <strain evidence="1">FP105234-sp</strain>
    </source>
</reference>
<protein>
    <submittedName>
        <fullName evidence="1">Uncharacterized protein</fullName>
    </submittedName>
</protein>
<dbReference type="EMBL" id="MU275843">
    <property type="protein sequence ID" value="KAI0052884.1"/>
    <property type="molecule type" value="Genomic_DNA"/>
</dbReference>
<evidence type="ECO:0000313" key="2">
    <source>
        <dbReference type="Proteomes" id="UP000814033"/>
    </source>
</evidence>